<accession>B9R9Y7</accession>
<name>B9R9Y7_RICCO</name>
<reference evidence="3" key="1">
    <citation type="journal article" date="2010" name="Nat. Biotechnol.">
        <title>Draft genome sequence of the oilseed species Ricinus communis.</title>
        <authorList>
            <person name="Chan A.P."/>
            <person name="Crabtree J."/>
            <person name="Zhao Q."/>
            <person name="Lorenzi H."/>
            <person name="Orvis J."/>
            <person name="Puiu D."/>
            <person name="Melake-Berhan A."/>
            <person name="Jones K.M."/>
            <person name="Redman J."/>
            <person name="Chen G."/>
            <person name="Cahoon E.B."/>
            <person name="Gedil M."/>
            <person name="Stanke M."/>
            <person name="Haas B.J."/>
            <person name="Wortman J.R."/>
            <person name="Fraser-Liggett C.M."/>
            <person name="Ravel J."/>
            <person name="Rabinowicz P.D."/>
        </authorList>
    </citation>
    <scope>NUCLEOTIDE SEQUENCE [LARGE SCALE GENOMIC DNA]</scope>
    <source>
        <strain evidence="3">cv. Hale</strain>
    </source>
</reference>
<dbReference type="EMBL" id="EQ973773">
    <property type="protein sequence ID" value="EEF51614.1"/>
    <property type="molecule type" value="Genomic_DNA"/>
</dbReference>
<keyword evidence="3" id="KW-1185">Reference proteome</keyword>
<dbReference type="Proteomes" id="UP000008311">
    <property type="component" value="Unassembled WGS sequence"/>
</dbReference>
<gene>
    <name evidence="2" type="ORF">RCOM_1501810</name>
</gene>
<protein>
    <submittedName>
        <fullName evidence="2">Uncharacterized protein</fullName>
    </submittedName>
</protein>
<dbReference type="InParanoid" id="B9R9Y7"/>
<evidence type="ECO:0000313" key="2">
    <source>
        <dbReference type="EMBL" id="EEF51614.1"/>
    </source>
</evidence>
<evidence type="ECO:0000313" key="3">
    <source>
        <dbReference type="Proteomes" id="UP000008311"/>
    </source>
</evidence>
<proteinExistence type="predicted"/>
<feature type="region of interest" description="Disordered" evidence="1">
    <location>
        <begin position="50"/>
        <end position="78"/>
    </location>
</feature>
<sequence>MAFQDERSTLESIRQHLLTDFASMDSFISDLDNFIKPERQEDFDFLQPQQHQEFKMETKPSPRSSTLSQRKPAMSNIAIPPPATLKAAVIQPPVQQAEAGRQAEEESWTLKNHHPVLLSLLSTLKVL</sequence>
<organism evidence="2 3">
    <name type="scientific">Ricinus communis</name>
    <name type="common">Castor bean</name>
    <dbReference type="NCBI Taxonomy" id="3988"/>
    <lineage>
        <taxon>Eukaryota</taxon>
        <taxon>Viridiplantae</taxon>
        <taxon>Streptophyta</taxon>
        <taxon>Embryophyta</taxon>
        <taxon>Tracheophyta</taxon>
        <taxon>Spermatophyta</taxon>
        <taxon>Magnoliopsida</taxon>
        <taxon>eudicotyledons</taxon>
        <taxon>Gunneridae</taxon>
        <taxon>Pentapetalae</taxon>
        <taxon>rosids</taxon>
        <taxon>fabids</taxon>
        <taxon>Malpighiales</taxon>
        <taxon>Euphorbiaceae</taxon>
        <taxon>Acalyphoideae</taxon>
        <taxon>Acalypheae</taxon>
        <taxon>Ricinus</taxon>
    </lineage>
</organism>
<evidence type="ECO:0000256" key="1">
    <source>
        <dbReference type="SAM" id="MobiDB-lite"/>
    </source>
</evidence>
<dbReference type="AlphaFoldDB" id="B9R9Y7"/>